<proteinExistence type="predicted"/>
<name>A0A2S5A5S2_9FLAO</name>
<sequence>MKDPCNLYISQRNKAKEALDILEKQRDEINFKLKSNDFCANLHKELRTLNMDIRITLNEIEHAEYNIQECISKNIPISN</sequence>
<dbReference type="Proteomes" id="UP000237310">
    <property type="component" value="Unassembled WGS sequence"/>
</dbReference>
<keyword evidence="1" id="KW-0175">Coiled coil</keyword>
<evidence type="ECO:0000313" key="3">
    <source>
        <dbReference type="Proteomes" id="UP000237310"/>
    </source>
</evidence>
<dbReference type="EMBL" id="PQVG01000008">
    <property type="protein sequence ID" value="POY37637.1"/>
    <property type="molecule type" value="Genomic_DNA"/>
</dbReference>
<dbReference type="AlphaFoldDB" id="A0A2S5A5S2"/>
<protein>
    <submittedName>
        <fullName evidence="2">Uncharacterized protein</fullName>
    </submittedName>
</protein>
<reference evidence="2 3" key="1">
    <citation type="submission" date="2018-01" db="EMBL/GenBank/DDBJ databases">
        <authorList>
            <person name="Gaut B.S."/>
            <person name="Morton B.R."/>
            <person name="Clegg M.T."/>
            <person name="Duvall M.R."/>
        </authorList>
    </citation>
    <scope>NUCLEOTIDE SEQUENCE [LARGE SCALE GENOMIC DNA]</scope>
    <source>
        <strain evidence="2 3">HR-AY</strain>
    </source>
</reference>
<evidence type="ECO:0000313" key="2">
    <source>
        <dbReference type="EMBL" id="POY37637.1"/>
    </source>
</evidence>
<dbReference type="OrthoDB" id="1366681at2"/>
<organism evidence="2 3">
    <name type="scientific">Flavobacterium alvei</name>
    <dbReference type="NCBI Taxonomy" id="2080416"/>
    <lineage>
        <taxon>Bacteria</taxon>
        <taxon>Pseudomonadati</taxon>
        <taxon>Bacteroidota</taxon>
        <taxon>Flavobacteriia</taxon>
        <taxon>Flavobacteriales</taxon>
        <taxon>Flavobacteriaceae</taxon>
        <taxon>Flavobacterium</taxon>
    </lineage>
</organism>
<evidence type="ECO:0000256" key="1">
    <source>
        <dbReference type="SAM" id="Coils"/>
    </source>
</evidence>
<feature type="coiled-coil region" evidence="1">
    <location>
        <begin position="5"/>
        <end position="32"/>
    </location>
</feature>
<gene>
    <name evidence="2" type="ORF">C3L50_13770</name>
</gene>
<keyword evidence="3" id="KW-1185">Reference proteome</keyword>
<accession>A0A2S5A5S2</accession>
<comment type="caution">
    <text evidence="2">The sequence shown here is derived from an EMBL/GenBank/DDBJ whole genome shotgun (WGS) entry which is preliminary data.</text>
</comment>
<dbReference type="RefSeq" id="WP_103806762.1">
    <property type="nucleotide sequence ID" value="NZ_PQVG01000008.1"/>
</dbReference>